<evidence type="ECO:0000259" key="6">
    <source>
        <dbReference type="PROSITE" id="PS50015"/>
    </source>
</evidence>
<protein>
    <submittedName>
        <fullName evidence="7">DgyrCDS7346</fullName>
    </submittedName>
</protein>
<organism evidence="7 8">
    <name type="scientific">Dimorphilus gyrociliatus</name>
    <dbReference type="NCBI Taxonomy" id="2664684"/>
    <lineage>
        <taxon>Eukaryota</taxon>
        <taxon>Metazoa</taxon>
        <taxon>Spiralia</taxon>
        <taxon>Lophotrochozoa</taxon>
        <taxon>Annelida</taxon>
        <taxon>Polychaeta</taxon>
        <taxon>Polychaeta incertae sedis</taxon>
        <taxon>Dinophilidae</taxon>
        <taxon>Dimorphilus</taxon>
    </lineage>
</organism>
<dbReference type="InterPro" id="IPR029052">
    <property type="entry name" value="Metallo-depent_PP-like"/>
</dbReference>
<dbReference type="SMART" id="SM00741">
    <property type="entry name" value="SapB"/>
    <property type="match status" value="1"/>
</dbReference>
<keyword evidence="3" id="KW-0325">Glycoprotein</keyword>
<evidence type="ECO:0000313" key="8">
    <source>
        <dbReference type="Proteomes" id="UP000549394"/>
    </source>
</evidence>
<sequence>MSQDTSKNTHLLDDYFKAVQKIIDPVKEELNSDKERVTPVVECLLCKVLVGLSQVLMESMKTMDEIQDLLTKLCIFIKIKDDNICRGIIKEFKEEVLSVFDLVVLSPENFCGTIFGEQCAHVHHPHEFWNITLNNIPKPPVTSLKYPKPGLPTLRILQLSDIHVDFNYKVGGNAECNEPVCCKDIDGQPKGKPAGKWGDYRQCDTPRHTLESLFKHLKKNEKFDAIYWTGDLPGHNVWNQTRNGQLELLDYLANTFQTYFPDIPVFSTLGNHESVPVNSFPPPFIKGDNSIEWLYTRVEKDWRRWLPRDTFDDIRRCFLHVAIKRRATLNIVKYELLQLSKLVDVN</sequence>
<dbReference type="PANTHER" id="PTHR10340">
    <property type="entry name" value="SPHINGOMYELIN PHOSPHODIESTERASE"/>
    <property type="match status" value="1"/>
</dbReference>
<proteinExistence type="predicted"/>
<evidence type="ECO:0000256" key="4">
    <source>
        <dbReference type="ARBA" id="ARBA00023295"/>
    </source>
</evidence>
<dbReference type="Gene3D" id="3.60.21.10">
    <property type="match status" value="1"/>
</dbReference>
<dbReference type="PANTHER" id="PTHR10340:SF34">
    <property type="entry name" value="SPHINGOMYELIN PHOSPHODIESTERASE"/>
    <property type="match status" value="1"/>
</dbReference>
<name>A0A7I8VQR5_9ANNE</name>
<keyword evidence="4" id="KW-0326">Glycosidase</keyword>
<dbReference type="AlphaFoldDB" id="A0A7I8VQR5"/>
<dbReference type="GO" id="GO:0046513">
    <property type="term" value="P:ceramide biosynthetic process"/>
    <property type="evidence" value="ECO:0007669"/>
    <property type="project" value="TreeGrafter"/>
</dbReference>
<keyword evidence="2" id="KW-1015">Disulfide bond</keyword>
<dbReference type="InterPro" id="IPR008139">
    <property type="entry name" value="SaposinB_dom"/>
</dbReference>
<evidence type="ECO:0000256" key="3">
    <source>
        <dbReference type="ARBA" id="ARBA00023180"/>
    </source>
</evidence>
<comment type="catalytic activity">
    <reaction evidence="5">
        <text>a sphingomyelin + H2O = phosphocholine + an N-acylsphing-4-enine + H(+)</text>
        <dbReference type="Rhea" id="RHEA:19253"/>
        <dbReference type="ChEBI" id="CHEBI:15377"/>
        <dbReference type="ChEBI" id="CHEBI:15378"/>
        <dbReference type="ChEBI" id="CHEBI:17636"/>
        <dbReference type="ChEBI" id="CHEBI:52639"/>
        <dbReference type="ChEBI" id="CHEBI:295975"/>
        <dbReference type="EC" id="3.1.4.12"/>
    </reaction>
    <physiologicalReaction direction="left-to-right" evidence="5">
        <dbReference type="Rhea" id="RHEA:19254"/>
    </physiologicalReaction>
</comment>
<evidence type="ECO:0000313" key="7">
    <source>
        <dbReference type="EMBL" id="CAD5118658.1"/>
    </source>
</evidence>
<keyword evidence="8" id="KW-1185">Reference proteome</keyword>
<keyword evidence="1" id="KW-0378">Hydrolase</keyword>
<dbReference type="SUPFAM" id="SSF47862">
    <property type="entry name" value="Saposin"/>
    <property type="match status" value="1"/>
</dbReference>
<gene>
    <name evidence="7" type="ORF">DGYR_LOCUS6995</name>
</gene>
<comment type="caution">
    <text evidence="7">The sequence shown here is derived from an EMBL/GenBank/DDBJ whole genome shotgun (WGS) entry which is preliminary data.</text>
</comment>
<dbReference type="GO" id="GO:0016798">
    <property type="term" value="F:hydrolase activity, acting on glycosyl bonds"/>
    <property type="evidence" value="ECO:0007669"/>
    <property type="project" value="UniProtKB-KW"/>
</dbReference>
<evidence type="ECO:0000256" key="2">
    <source>
        <dbReference type="ARBA" id="ARBA00023157"/>
    </source>
</evidence>
<reference evidence="7 8" key="1">
    <citation type="submission" date="2020-08" db="EMBL/GenBank/DDBJ databases">
        <authorList>
            <person name="Hejnol A."/>
        </authorList>
    </citation>
    <scope>NUCLEOTIDE SEQUENCE [LARGE SCALE GENOMIC DNA]</scope>
</reference>
<dbReference type="Gene3D" id="1.10.225.10">
    <property type="entry name" value="Saposin-like"/>
    <property type="match status" value="1"/>
</dbReference>
<evidence type="ECO:0000256" key="1">
    <source>
        <dbReference type="ARBA" id="ARBA00022801"/>
    </source>
</evidence>
<dbReference type="InterPro" id="IPR011001">
    <property type="entry name" value="Saposin-like"/>
</dbReference>
<dbReference type="Pfam" id="PF00149">
    <property type="entry name" value="Metallophos"/>
    <property type="match status" value="1"/>
</dbReference>
<dbReference type="GO" id="GO:0005615">
    <property type="term" value="C:extracellular space"/>
    <property type="evidence" value="ECO:0007669"/>
    <property type="project" value="TreeGrafter"/>
</dbReference>
<dbReference type="Proteomes" id="UP000549394">
    <property type="component" value="Unassembled WGS sequence"/>
</dbReference>
<dbReference type="InterPro" id="IPR004843">
    <property type="entry name" value="Calcineurin-like_PHP"/>
</dbReference>
<dbReference type="PROSITE" id="PS50015">
    <property type="entry name" value="SAP_B"/>
    <property type="match status" value="1"/>
</dbReference>
<dbReference type="EMBL" id="CAJFCJ010000009">
    <property type="protein sequence ID" value="CAD5118658.1"/>
    <property type="molecule type" value="Genomic_DNA"/>
</dbReference>
<accession>A0A7I8VQR5</accession>
<feature type="domain" description="Saposin B-type" evidence="6">
    <location>
        <begin position="39"/>
        <end position="123"/>
    </location>
</feature>
<dbReference type="GO" id="GO:0006685">
    <property type="term" value="P:sphingomyelin catabolic process"/>
    <property type="evidence" value="ECO:0007669"/>
    <property type="project" value="TreeGrafter"/>
</dbReference>
<dbReference type="OrthoDB" id="282973at2759"/>
<evidence type="ECO:0000256" key="5">
    <source>
        <dbReference type="ARBA" id="ARBA00047268"/>
    </source>
</evidence>
<dbReference type="GO" id="GO:0061750">
    <property type="term" value="F:acid sphingomyelin phosphodiesterase activity"/>
    <property type="evidence" value="ECO:0007669"/>
    <property type="project" value="TreeGrafter"/>
</dbReference>
<dbReference type="GO" id="GO:0005764">
    <property type="term" value="C:lysosome"/>
    <property type="evidence" value="ECO:0007669"/>
    <property type="project" value="TreeGrafter"/>
</dbReference>
<dbReference type="GO" id="GO:0016020">
    <property type="term" value="C:membrane"/>
    <property type="evidence" value="ECO:0007669"/>
    <property type="project" value="GOC"/>
</dbReference>
<dbReference type="SUPFAM" id="SSF56300">
    <property type="entry name" value="Metallo-dependent phosphatases"/>
    <property type="match status" value="1"/>
</dbReference>